<dbReference type="GO" id="GO:0030150">
    <property type="term" value="P:protein import into mitochondrial matrix"/>
    <property type="evidence" value="ECO:0007669"/>
    <property type="project" value="TreeGrafter"/>
</dbReference>
<dbReference type="PANTHER" id="PTHR10485:SF0">
    <property type="entry name" value="AT05822P-RELATED"/>
    <property type="match status" value="1"/>
</dbReference>
<reference evidence="12 13" key="1">
    <citation type="submission" date="2017-09" db="EMBL/GenBank/DDBJ databases">
        <title>WGS assembly of Aquilegia coerulea Goldsmith.</title>
        <authorList>
            <person name="Hodges S."/>
            <person name="Kramer E."/>
            <person name="Nordborg M."/>
            <person name="Tomkins J."/>
            <person name="Borevitz J."/>
            <person name="Derieg N."/>
            <person name="Yan J."/>
            <person name="Mihaltcheva S."/>
            <person name="Hayes R.D."/>
            <person name="Rokhsar D."/>
        </authorList>
    </citation>
    <scope>NUCLEOTIDE SEQUENCE [LARGE SCALE GENOMIC DNA]</scope>
    <source>
        <strain evidence="13">cv. Goldsmith</strain>
    </source>
</reference>
<protein>
    <recommendedName>
        <fullName evidence="14">Mitochondrial import inner membrane translocase subunit TIM22</fullName>
    </recommendedName>
</protein>
<dbReference type="STRING" id="218851.A0A2G5DTT8"/>
<evidence type="ECO:0000256" key="5">
    <source>
        <dbReference type="ARBA" id="ARBA00022792"/>
    </source>
</evidence>
<keyword evidence="6" id="KW-0653">Protein transport</keyword>
<dbReference type="Proteomes" id="UP000230069">
    <property type="component" value="Unassembled WGS sequence"/>
</dbReference>
<dbReference type="Pfam" id="PF02466">
    <property type="entry name" value="Tim17"/>
    <property type="match status" value="1"/>
</dbReference>
<keyword evidence="9" id="KW-0496">Mitochondrion</keyword>
<evidence type="ECO:0000256" key="1">
    <source>
        <dbReference type="ARBA" id="ARBA00004448"/>
    </source>
</evidence>
<keyword evidence="10 11" id="KW-0472">Membrane</keyword>
<dbReference type="InParanoid" id="A0A2G5DTT8"/>
<evidence type="ECO:0008006" key="14">
    <source>
        <dbReference type="Google" id="ProtNLM"/>
    </source>
</evidence>
<dbReference type="OrthoDB" id="1917475at2759"/>
<evidence type="ECO:0000256" key="2">
    <source>
        <dbReference type="ARBA" id="ARBA00008444"/>
    </source>
</evidence>
<evidence type="ECO:0000313" key="12">
    <source>
        <dbReference type="EMBL" id="PIA46944.1"/>
    </source>
</evidence>
<keyword evidence="5" id="KW-0999">Mitochondrion inner membrane</keyword>
<evidence type="ECO:0000256" key="8">
    <source>
        <dbReference type="ARBA" id="ARBA00023010"/>
    </source>
</evidence>
<keyword evidence="7 11" id="KW-1133">Transmembrane helix</keyword>
<gene>
    <name evidence="12" type="ORF">AQUCO_01500462v1</name>
</gene>
<sequence length="152" mass="16351">MASSSSSSITTTPYTRREPKFLGPATKGFVMGLLAGIPIYMIKGIYNSPNGQRFNGVFRAVGNKAPRLGCTLATWFVLDQCIVCAIANYRQKNDVVNPLMSMGIASGLINFRKGFLSASKWAILTPPAYVACVLVQRGIESVLAANEIGEDV</sequence>
<proteinExistence type="inferred from homology"/>
<keyword evidence="3" id="KW-0813">Transport</keyword>
<feature type="transmembrane region" description="Helical" evidence="11">
    <location>
        <begin position="21"/>
        <end position="42"/>
    </location>
</feature>
<evidence type="ECO:0000256" key="3">
    <source>
        <dbReference type="ARBA" id="ARBA00022448"/>
    </source>
</evidence>
<organism evidence="12 13">
    <name type="scientific">Aquilegia coerulea</name>
    <name type="common">Rocky mountain columbine</name>
    <dbReference type="NCBI Taxonomy" id="218851"/>
    <lineage>
        <taxon>Eukaryota</taxon>
        <taxon>Viridiplantae</taxon>
        <taxon>Streptophyta</taxon>
        <taxon>Embryophyta</taxon>
        <taxon>Tracheophyta</taxon>
        <taxon>Spermatophyta</taxon>
        <taxon>Magnoliopsida</taxon>
        <taxon>Ranunculales</taxon>
        <taxon>Ranunculaceae</taxon>
        <taxon>Thalictroideae</taxon>
        <taxon>Aquilegia</taxon>
    </lineage>
</organism>
<evidence type="ECO:0000256" key="9">
    <source>
        <dbReference type="ARBA" id="ARBA00023128"/>
    </source>
</evidence>
<evidence type="ECO:0000313" key="13">
    <source>
        <dbReference type="Proteomes" id="UP000230069"/>
    </source>
</evidence>
<evidence type="ECO:0000256" key="6">
    <source>
        <dbReference type="ARBA" id="ARBA00022927"/>
    </source>
</evidence>
<comment type="subcellular location">
    <subcellularLocation>
        <location evidence="1">Mitochondrion inner membrane</location>
        <topology evidence="1">Multi-pass membrane protein</topology>
    </subcellularLocation>
</comment>
<evidence type="ECO:0000256" key="10">
    <source>
        <dbReference type="ARBA" id="ARBA00023136"/>
    </source>
</evidence>
<dbReference type="AlphaFoldDB" id="A0A2G5DTT8"/>
<dbReference type="EMBL" id="KZ305032">
    <property type="protein sequence ID" value="PIA46944.1"/>
    <property type="molecule type" value="Genomic_DNA"/>
</dbReference>
<evidence type="ECO:0000256" key="7">
    <source>
        <dbReference type="ARBA" id="ARBA00022989"/>
    </source>
</evidence>
<dbReference type="GO" id="GO:0005744">
    <property type="term" value="C:TIM23 mitochondrial import inner membrane translocase complex"/>
    <property type="evidence" value="ECO:0007669"/>
    <property type="project" value="TreeGrafter"/>
</dbReference>
<evidence type="ECO:0000256" key="4">
    <source>
        <dbReference type="ARBA" id="ARBA00022692"/>
    </source>
</evidence>
<keyword evidence="13" id="KW-1185">Reference proteome</keyword>
<evidence type="ECO:0000256" key="11">
    <source>
        <dbReference type="SAM" id="Phobius"/>
    </source>
</evidence>
<comment type="similarity">
    <text evidence="2">Belongs to the Tim17/Tim22/Tim23 family.</text>
</comment>
<keyword evidence="4 11" id="KW-0812">Transmembrane</keyword>
<accession>A0A2G5DTT8</accession>
<dbReference type="GO" id="GO:0008320">
    <property type="term" value="F:protein transmembrane transporter activity"/>
    <property type="evidence" value="ECO:0007669"/>
    <property type="project" value="TreeGrafter"/>
</dbReference>
<keyword evidence="8" id="KW-0811">Translocation</keyword>
<dbReference type="PANTHER" id="PTHR10485">
    <property type="entry name" value="MITOCHONDRIAL IMPORT INNER MEMBRANE TRANSLOCASE SUBUNIT TIM-17"/>
    <property type="match status" value="1"/>
</dbReference>
<name>A0A2G5DTT8_AQUCA</name>